<evidence type="ECO:0000256" key="1">
    <source>
        <dbReference type="SAM" id="Phobius"/>
    </source>
</evidence>
<comment type="caution">
    <text evidence="2">The sequence shown here is derived from an EMBL/GenBank/DDBJ whole genome shotgun (WGS) entry which is preliminary data.</text>
</comment>
<organism evidence="2 3">
    <name type="scientific">Polyangium spumosum</name>
    <dbReference type="NCBI Taxonomy" id="889282"/>
    <lineage>
        <taxon>Bacteria</taxon>
        <taxon>Pseudomonadati</taxon>
        <taxon>Myxococcota</taxon>
        <taxon>Polyangia</taxon>
        <taxon>Polyangiales</taxon>
        <taxon>Polyangiaceae</taxon>
        <taxon>Polyangium</taxon>
    </lineage>
</organism>
<keyword evidence="1" id="KW-0812">Transmembrane</keyword>
<protein>
    <submittedName>
        <fullName evidence="2">PEGA domain-containing protein</fullName>
    </submittedName>
</protein>
<keyword evidence="3" id="KW-1185">Reference proteome</keyword>
<accession>A0A6N7PM05</accession>
<dbReference type="RefSeq" id="WP_153819921.1">
    <property type="nucleotide sequence ID" value="NZ_WJIE01000004.1"/>
</dbReference>
<name>A0A6N7PM05_9BACT</name>
<proteinExistence type="predicted"/>
<feature type="transmembrane region" description="Helical" evidence="1">
    <location>
        <begin position="192"/>
        <end position="213"/>
    </location>
</feature>
<evidence type="ECO:0000313" key="3">
    <source>
        <dbReference type="Proteomes" id="UP000440224"/>
    </source>
</evidence>
<dbReference type="AlphaFoldDB" id="A0A6N7PM05"/>
<dbReference type="EMBL" id="WJIE01000004">
    <property type="protein sequence ID" value="MRG93048.1"/>
    <property type="molecule type" value="Genomic_DNA"/>
</dbReference>
<keyword evidence="1" id="KW-0472">Membrane</keyword>
<evidence type="ECO:0000313" key="2">
    <source>
        <dbReference type="EMBL" id="MRG93048.1"/>
    </source>
</evidence>
<feature type="transmembrane region" description="Helical" evidence="1">
    <location>
        <begin position="225"/>
        <end position="249"/>
    </location>
</feature>
<dbReference type="Proteomes" id="UP000440224">
    <property type="component" value="Unassembled WGS sequence"/>
</dbReference>
<dbReference type="OrthoDB" id="5521179at2"/>
<gene>
    <name evidence="2" type="ORF">GF068_14065</name>
</gene>
<sequence length="279" mass="29763">MLVEAQALEKEGKIQEALDKYRDAYELNDGPSVQIELAFAQARAGLHLPCARHIQDLFAFWSARDFALHTLDEVRSVHAYCKKHVGTIVPRVNIPGVRITVDGNHVTDWPFHEELFVEPGKHIVKANASGYWQNQTDVEVKAGEHKTLDIAMQQKVHSQYVAFPAPTQIHFNINANLSTGSKSDQPTWPRNLMVASGIGMGLGAGALALGLVLRSDEAGGQSSGVWTGVAAGGGVLAGISLAGLIIGLANRPDPPPPNVIIQPQIAKDGGGVQVSGAIP</sequence>
<reference evidence="2 3" key="1">
    <citation type="submission" date="2019-10" db="EMBL/GenBank/DDBJ databases">
        <title>A soil myxobacterium in the family Polyangiaceae.</title>
        <authorList>
            <person name="Li Y."/>
            <person name="Wang J."/>
        </authorList>
    </citation>
    <scope>NUCLEOTIDE SEQUENCE [LARGE SCALE GENOMIC DNA]</scope>
    <source>
        <strain evidence="2 3">DSM 14734</strain>
    </source>
</reference>
<keyword evidence="1" id="KW-1133">Transmembrane helix</keyword>